<dbReference type="PANTHER" id="PTHR33021:SF339">
    <property type="entry name" value="OS07G0570600 PROTEIN"/>
    <property type="match status" value="1"/>
</dbReference>
<dbReference type="CDD" id="cd04216">
    <property type="entry name" value="Phytocyanin"/>
    <property type="match status" value="1"/>
</dbReference>
<keyword evidence="2" id="KW-0186">Copper</keyword>
<evidence type="ECO:0000256" key="5">
    <source>
        <dbReference type="SAM" id="SignalP"/>
    </source>
</evidence>
<feature type="signal peptide" evidence="5">
    <location>
        <begin position="1"/>
        <end position="23"/>
    </location>
</feature>
<feature type="chain" id="PRO_5041443328" description="Phytocyanin domain-containing protein" evidence="5">
    <location>
        <begin position="24"/>
        <end position="184"/>
    </location>
</feature>
<sequence>MANVQIAVAAVALFVLFPCFSRATDHTVGDIDQWKLATNYTTWASTKTFLVGDTLVFNYVSSAHNVLEVTKSAYDSCQTSNPTQTHTGGTTNITLTTVGSKYFICGIPGHCAGGMKLGITVGASNSTSPAAPSPATPTAPSPTTPAPPLPPPLLPPLPPPHLPPLPVPHLPQPVQAPGLTVRGT</sequence>
<feature type="non-terminal residue" evidence="7">
    <location>
        <position position="184"/>
    </location>
</feature>
<dbReference type="InterPro" id="IPR039391">
    <property type="entry name" value="Phytocyanin-like"/>
</dbReference>
<feature type="compositionally biased region" description="Pro residues" evidence="4">
    <location>
        <begin position="131"/>
        <end position="171"/>
    </location>
</feature>
<dbReference type="Proteomes" id="UP000824469">
    <property type="component" value="Unassembled WGS sequence"/>
</dbReference>
<feature type="region of interest" description="Disordered" evidence="4">
    <location>
        <begin position="125"/>
        <end position="184"/>
    </location>
</feature>
<dbReference type="GO" id="GO:0046872">
    <property type="term" value="F:metal ion binding"/>
    <property type="evidence" value="ECO:0007669"/>
    <property type="project" value="UniProtKB-KW"/>
</dbReference>
<evidence type="ECO:0000256" key="2">
    <source>
        <dbReference type="ARBA" id="ARBA00023008"/>
    </source>
</evidence>
<comment type="caution">
    <text evidence="7">The sequence shown here is derived from an EMBL/GenBank/DDBJ whole genome shotgun (WGS) entry which is preliminary data.</text>
</comment>
<dbReference type="GO" id="GO:0009055">
    <property type="term" value="F:electron transfer activity"/>
    <property type="evidence" value="ECO:0007669"/>
    <property type="project" value="InterPro"/>
</dbReference>
<organism evidence="7 8">
    <name type="scientific">Taxus chinensis</name>
    <name type="common">Chinese yew</name>
    <name type="synonym">Taxus wallichiana var. chinensis</name>
    <dbReference type="NCBI Taxonomy" id="29808"/>
    <lineage>
        <taxon>Eukaryota</taxon>
        <taxon>Viridiplantae</taxon>
        <taxon>Streptophyta</taxon>
        <taxon>Embryophyta</taxon>
        <taxon>Tracheophyta</taxon>
        <taxon>Spermatophyta</taxon>
        <taxon>Pinopsida</taxon>
        <taxon>Pinidae</taxon>
        <taxon>Conifers II</taxon>
        <taxon>Cupressales</taxon>
        <taxon>Taxaceae</taxon>
        <taxon>Taxus</taxon>
    </lineage>
</organism>
<keyword evidence="5" id="KW-0732">Signal</keyword>
<dbReference type="SUPFAM" id="SSF49503">
    <property type="entry name" value="Cupredoxins"/>
    <property type="match status" value="1"/>
</dbReference>
<evidence type="ECO:0000313" key="8">
    <source>
        <dbReference type="Proteomes" id="UP000824469"/>
    </source>
</evidence>
<gene>
    <name evidence="7" type="ORF">KI387_031188</name>
</gene>
<evidence type="ECO:0000256" key="3">
    <source>
        <dbReference type="ARBA" id="ARBA00023180"/>
    </source>
</evidence>
<feature type="domain" description="Phytocyanin" evidence="6">
    <location>
        <begin position="24"/>
        <end position="123"/>
    </location>
</feature>
<dbReference type="Pfam" id="PF02298">
    <property type="entry name" value="Cu_bind_like"/>
    <property type="match status" value="1"/>
</dbReference>
<keyword evidence="8" id="KW-1185">Reference proteome</keyword>
<evidence type="ECO:0000313" key="7">
    <source>
        <dbReference type="EMBL" id="KAH9299506.1"/>
    </source>
</evidence>
<evidence type="ECO:0000259" key="6">
    <source>
        <dbReference type="PROSITE" id="PS51485"/>
    </source>
</evidence>
<dbReference type="PANTHER" id="PTHR33021">
    <property type="entry name" value="BLUE COPPER PROTEIN"/>
    <property type="match status" value="1"/>
</dbReference>
<evidence type="ECO:0000256" key="4">
    <source>
        <dbReference type="SAM" id="MobiDB-lite"/>
    </source>
</evidence>
<evidence type="ECO:0000256" key="1">
    <source>
        <dbReference type="ARBA" id="ARBA00022723"/>
    </source>
</evidence>
<dbReference type="Gene3D" id="2.60.40.420">
    <property type="entry name" value="Cupredoxins - blue copper proteins"/>
    <property type="match status" value="1"/>
</dbReference>
<dbReference type="PROSITE" id="PS00196">
    <property type="entry name" value="COPPER_BLUE"/>
    <property type="match status" value="1"/>
</dbReference>
<proteinExistence type="predicted"/>
<dbReference type="AlphaFoldDB" id="A0AA38CHN8"/>
<feature type="non-terminal residue" evidence="7">
    <location>
        <position position="1"/>
    </location>
</feature>
<dbReference type="InterPro" id="IPR008972">
    <property type="entry name" value="Cupredoxin"/>
</dbReference>
<name>A0AA38CHN8_TAXCH</name>
<dbReference type="PROSITE" id="PS51485">
    <property type="entry name" value="PHYTOCYANIN"/>
    <property type="match status" value="1"/>
</dbReference>
<dbReference type="EMBL" id="JAHRHJ020000010">
    <property type="protein sequence ID" value="KAH9299506.1"/>
    <property type="molecule type" value="Genomic_DNA"/>
</dbReference>
<keyword evidence="1" id="KW-0479">Metal-binding</keyword>
<dbReference type="FunFam" id="2.60.40.420:FF:000003">
    <property type="entry name" value="Blue copper"/>
    <property type="match status" value="1"/>
</dbReference>
<keyword evidence="3" id="KW-0325">Glycoprotein</keyword>
<dbReference type="GO" id="GO:0005886">
    <property type="term" value="C:plasma membrane"/>
    <property type="evidence" value="ECO:0007669"/>
    <property type="project" value="TreeGrafter"/>
</dbReference>
<dbReference type="OMA" id="NYDNWAS"/>
<dbReference type="InterPro" id="IPR003245">
    <property type="entry name" value="Phytocyanin_dom"/>
</dbReference>
<reference evidence="7 8" key="1">
    <citation type="journal article" date="2021" name="Nat. Plants">
        <title>The Taxus genome provides insights into paclitaxel biosynthesis.</title>
        <authorList>
            <person name="Xiong X."/>
            <person name="Gou J."/>
            <person name="Liao Q."/>
            <person name="Li Y."/>
            <person name="Zhou Q."/>
            <person name="Bi G."/>
            <person name="Li C."/>
            <person name="Du R."/>
            <person name="Wang X."/>
            <person name="Sun T."/>
            <person name="Guo L."/>
            <person name="Liang H."/>
            <person name="Lu P."/>
            <person name="Wu Y."/>
            <person name="Zhang Z."/>
            <person name="Ro D.K."/>
            <person name="Shang Y."/>
            <person name="Huang S."/>
            <person name="Yan J."/>
        </authorList>
    </citation>
    <scope>NUCLEOTIDE SEQUENCE [LARGE SCALE GENOMIC DNA]</scope>
    <source>
        <strain evidence="7">Ta-2019</strain>
    </source>
</reference>
<accession>A0AA38CHN8</accession>
<dbReference type="InterPro" id="IPR028871">
    <property type="entry name" value="BlueCu_1_BS"/>
</dbReference>
<protein>
    <recommendedName>
        <fullName evidence="6">Phytocyanin domain-containing protein</fullName>
    </recommendedName>
</protein>